<dbReference type="OrthoDB" id="18440at2759"/>
<accession>A0A9Q0MQA4</accession>
<comment type="caution">
    <text evidence="2">The sequence shown here is derived from an EMBL/GenBank/DDBJ whole genome shotgun (WGS) entry which is preliminary data.</text>
</comment>
<dbReference type="PANTHER" id="PTHR21354:SF0">
    <property type="entry name" value="ZINC FINGER PROTEIN 511"/>
    <property type="match status" value="1"/>
</dbReference>
<dbReference type="SMART" id="SM00355">
    <property type="entry name" value="ZnF_C2H2"/>
    <property type="match status" value="3"/>
</dbReference>
<proteinExistence type="predicted"/>
<sequence>MEVDMIDTKTSNKIIETLLEFGVGFRAKNDPFFNDVNKLENPIRKLGVYSVLPEEELHIQRSVVCAIPNCNKEFDTIFGYESHYNSCHRNICNICHKNLPSAHLLDLHLSEKHDSFFAVQSKTKAMFACYVQECESVFINPEDRKDHCITIHKFPHDFRFDIKSGAKTDSKLEVDDEATVEGEGTSKQPFQISFGHSKVKTFDTKNYAKVLTKNQKKKTQILDDNKMVVDLIASLPE</sequence>
<organism evidence="2 3">
    <name type="scientific">Pseudolycoriella hygida</name>
    <dbReference type="NCBI Taxonomy" id="35572"/>
    <lineage>
        <taxon>Eukaryota</taxon>
        <taxon>Metazoa</taxon>
        <taxon>Ecdysozoa</taxon>
        <taxon>Arthropoda</taxon>
        <taxon>Hexapoda</taxon>
        <taxon>Insecta</taxon>
        <taxon>Pterygota</taxon>
        <taxon>Neoptera</taxon>
        <taxon>Endopterygota</taxon>
        <taxon>Diptera</taxon>
        <taxon>Nematocera</taxon>
        <taxon>Sciaroidea</taxon>
        <taxon>Sciaridae</taxon>
        <taxon>Pseudolycoriella</taxon>
    </lineage>
</organism>
<evidence type="ECO:0000313" key="3">
    <source>
        <dbReference type="Proteomes" id="UP001151699"/>
    </source>
</evidence>
<name>A0A9Q0MQA4_9DIPT</name>
<gene>
    <name evidence="2" type="primary">znf511</name>
    <name evidence="2" type="ORF">Bhyg_14619</name>
</gene>
<dbReference type="InterPro" id="IPR039258">
    <property type="entry name" value="ZNF511"/>
</dbReference>
<protein>
    <submittedName>
        <fullName evidence="2">Zinc finger protein</fullName>
    </submittedName>
</protein>
<feature type="domain" description="C2H2-type" evidence="1">
    <location>
        <begin position="129"/>
        <end position="152"/>
    </location>
</feature>
<dbReference type="PANTHER" id="PTHR21354">
    <property type="entry name" value="ZINC FINGER PROTEIN 511"/>
    <property type="match status" value="1"/>
</dbReference>
<reference evidence="2" key="1">
    <citation type="submission" date="2022-07" db="EMBL/GenBank/DDBJ databases">
        <authorList>
            <person name="Trinca V."/>
            <person name="Uliana J.V.C."/>
            <person name="Torres T.T."/>
            <person name="Ward R.J."/>
            <person name="Monesi N."/>
        </authorList>
    </citation>
    <scope>NUCLEOTIDE SEQUENCE</scope>
    <source>
        <strain evidence="2">HSMRA1968</strain>
        <tissue evidence="2">Whole embryos</tissue>
    </source>
</reference>
<evidence type="ECO:0000259" key="1">
    <source>
        <dbReference type="PROSITE" id="PS00028"/>
    </source>
</evidence>
<evidence type="ECO:0000313" key="2">
    <source>
        <dbReference type="EMBL" id="KAJ6636032.1"/>
    </source>
</evidence>
<keyword evidence="3" id="KW-1185">Reference proteome</keyword>
<dbReference type="Proteomes" id="UP001151699">
    <property type="component" value="Chromosome C"/>
</dbReference>
<dbReference type="EMBL" id="WJQU01000004">
    <property type="protein sequence ID" value="KAJ6636032.1"/>
    <property type="molecule type" value="Genomic_DNA"/>
</dbReference>
<dbReference type="AlphaFoldDB" id="A0A9Q0MQA4"/>
<dbReference type="InterPro" id="IPR013087">
    <property type="entry name" value="Znf_C2H2_type"/>
</dbReference>
<dbReference type="PROSITE" id="PS00028">
    <property type="entry name" value="ZINC_FINGER_C2H2_1"/>
    <property type="match status" value="1"/>
</dbReference>